<evidence type="ECO:0000256" key="1">
    <source>
        <dbReference type="SAM" id="MobiDB-lite"/>
    </source>
</evidence>
<feature type="transmembrane region" description="Helical" evidence="2">
    <location>
        <begin position="196"/>
        <end position="218"/>
    </location>
</feature>
<accession>A0A1H2Z8M1</accession>
<sequence length="641" mass="69491">MARKRTRKDPEPIADLFGDVVQDRPSFLYSLDEGAGDAPMSLNHAQAHPPPPANKNADAADAAGKPPAAERDAASAPRPEEGARKRLSPFGRSPAETGPRTEPDLSAAPAPRPAPQAPPPGSPNAIPSPAARAAQAARAEENDVVATIRGDDAFSHAAIQHAERLRRARAARAAAESGLSALPREALPEYKDDKGLLSAVTVTHGAISVLTLGLYRFWMKTQTRRILWAHTEVDGARLEYTGRGSELFVGFAIAMACLAVVFGAVGFGGAFLGLSLLGGGAAGIGGWAMTAGVALLLLSPLMQYAAFRGRRYRLARTRWKNIRFGMEGSGWSVAGLWLVWAPVVAATAGLAWPIWRWMREARMSRAMRWGDAAFEFHGRPWPLLVNWLPFWTLAGGIAAVAASSELRELLRLDDPAALLLAYGPLAIVATALLLVLGLALAWANYRAAETRLFMNARSLAGARIRCTFSMWHIVDAYMAVSRRNFWPGLAVYVMIFAVTSIPMVAASRVEMENPAAGSIMEQVDLKGLEELRADHLLSLDLTAFPALQGPALNAVADSLFEGFHTWRAQGLAMMAMATDYFLSATFMLWLWTYVFVRRRHEHLCDSITVQDVNRLEPVRQRAADREAAGEGLDDAFDLGLF</sequence>
<feature type="transmembrane region" description="Helical" evidence="2">
    <location>
        <begin position="328"/>
        <end position="355"/>
    </location>
</feature>
<evidence type="ECO:0000313" key="4">
    <source>
        <dbReference type="Proteomes" id="UP000199118"/>
    </source>
</evidence>
<keyword evidence="2" id="KW-1133">Transmembrane helix</keyword>
<feature type="transmembrane region" description="Helical" evidence="2">
    <location>
        <begin position="416"/>
        <end position="442"/>
    </location>
</feature>
<feature type="compositionally biased region" description="Low complexity" evidence="1">
    <location>
        <begin position="54"/>
        <end position="67"/>
    </location>
</feature>
<dbReference type="OrthoDB" id="7462354at2"/>
<feature type="compositionally biased region" description="Basic and acidic residues" evidence="1">
    <location>
        <begin position="68"/>
        <end position="84"/>
    </location>
</feature>
<feature type="compositionally biased region" description="Low complexity" evidence="1">
    <location>
        <begin position="123"/>
        <end position="137"/>
    </location>
</feature>
<keyword evidence="2" id="KW-0472">Membrane</keyword>
<proteinExistence type="predicted"/>
<evidence type="ECO:0000256" key="2">
    <source>
        <dbReference type="SAM" id="Phobius"/>
    </source>
</evidence>
<feature type="transmembrane region" description="Helical" evidence="2">
    <location>
        <begin position="485"/>
        <end position="505"/>
    </location>
</feature>
<dbReference type="Proteomes" id="UP000199118">
    <property type="component" value="Unassembled WGS sequence"/>
</dbReference>
<feature type="transmembrane region" description="Helical" evidence="2">
    <location>
        <begin position="247"/>
        <end position="272"/>
    </location>
</feature>
<organism evidence="3 4">
    <name type="scientific">Albimonas donghaensis</name>
    <dbReference type="NCBI Taxonomy" id="356660"/>
    <lineage>
        <taxon>Bacteria</taxon>
        <taxon>Pseudomonadati</taxon>
        <taxon>Pseudomonadota</taxon>
        <taxon>Alphaproteobacteria</taxon>
        <taxon>Rhodobacterales</taxon>
        <taxon>Paracoccaceae</taxon>
        <taxon>Albimonas</taxon>
    </lineage>
</organism>
<dbReference type="AlphaFoldDB" id="A0A1H2Z8M1"/>
<dbReference type="EMBL" id="FNMZ01000003">
    <property type="protein sequence ID" value="SDX13328.1"/>
    <property type="molecule type" value="Genomic_DNA"/>
</dbReference>
<feature type="compositionally biased region" description="Pro residues" evidence="1">
    <location>
        <begin position="110"/>
        <end position="122"/>
    </location>
</feature>
<feature type="transmembrane region" description="Helical" evidence="2">
    <location>
        <begin position="384"/>
        <end position="404"/>
    </location>
</feature>
<dbReference type="STRING" id="356660.SAMN05444336_103396"/>
<name>A0A1H2Z8M1_9RHOB</name>
<dbReference type="Pfam" id="PF05987">
    <property type="entry name" value="DUF898"/>
    <property type="match status" value="1"/>
</dbReference>
<gene>
    <name evidence="3" type="ORF">SAMN05444336_103396</name>
</gene>
<protein>
    <submittedName>
        <fullName evidence="3">Uncharacterized membrane protein YjgN, DUF898 family</fullName>
    </submittedName>
</protein>
<keyword evidence="4" id="KW-1185">Reference proteome</keyword>
<feature type="region of interest" description="Disordered" evidence="1">
    <location>
        <begin position="1"/>
        <end position="139"/>
    </location>
</feature>
<keyword evidence="2" id="KW-0812">Transmembrane</keyword>
<dbReference type="InterPro" id="IPR010295">
    <property type="entry name" value="DUF898"/>
</dbReference>
<feature type="transmembrane region" description="Helical" evidence="2">
    <location>
        <begin position="571"/>
        <end position="596"/>
    </location>
</feature>
<dbReference type="RefSeq" id="WP_143040297.1">
    <property type="nucleotide sequence ID" value="NZ_FNMZ01000003.1"/>
</dbReference>
<reference evidence="3 4" key="1">
    <citation type="submission" date="2016-10" db="EMBL/GenBank/DDBJ databases">
        <authorList>
            <person name="de Groot N.N."/>
        </authorList>
    </citation>
    <scope>NUCLEOTIDE SEQUENCE [LARGE SCALE GENOMIC DNA]</scope>
    <source>
        <strain evidence="3 4">DSM 17890</strain>
    </source>
</reference>
<feature type="transmembrane region" description="Helical" evidence="2">
    <location>
        <begin position="284"/>
        <end position="307"/>
    </location>
</feature>
<evidence type="ECO:0000313" key="3">
    <source>
        <dbReference type="EMBL" id="SDX13328.1"/>
    </source>
</evidence>